<keyword evidence="3" id="KW-0677">Repeat</keyword>
<keyword evidence="5" id="KW-0106">Calcium</keyword>
<dbReference type="GO" id="GO:1990246">
    <property type="term" value="C:uniplex complex"/>
    <property type="evidence" value="ECO:0007669"/>
    <property type="project" value="TreeGrafter"/>
</dbReference>
<dbReference type="PANTHER" id="PTHR12294">
    <property type="entry name" value="EF HAND DOMAIN FAMILY A1,A2-RELATED"/>
    <property type="match status" value="1"/>
</dbReference>
<dbReference type="InParanoid" id="A0A6P7GI93"/>
<sequence length="238" mass="28333">MFDVDGSRTITYDEFLVIERIFEKSLNRKQSKNIFLDKRLRKVNINTTLKICFFGARGDIQLYFADFKNFLVNLQTEVLESEFHEFSKGSTTISEIDFAKLLVRYSYNINSDEYKVFLDKVQDMIEKKGGITFDEFYIFCRFLNHMENFAVVVNLVKQTNQNISKDELHRAVKIFTRAEVSGNFVNTVCTVFGQSDELNFNRMKALMHYRRRRRFKSQARLTVWKRFKQCVREQMKSS</sequence>
<keyword evidence="4" id="KW-0999">Mitochondrion inner membrane</keyword>
<name>A0A6P7GI93_DIAVI</name>
<evidence type="ECO:0000256" key="1">
    <source>
        <dbReference type="ARBA" id="ARBA00004273"/>
    </source>
</evidence>
<protein>
    <submittedName>
        <fullName evidence="10">Calcium uptake protein 3, mitochondrial-like</fullName>
    </submittedName>
</protein>
<dbReference type="SUPFAM" id="SSF47473">
    <property type="entry name" value="EF-hand"/>
    <property type="match status" value="1"/>
</dbReference>
<evidence type="ECO:0000256" key="8">
    <source>
        <dbReference type="ARBA" id="ARBA00023136"/>
    </source>
</evidence>
<proteinExistence type="predicted"/>
<dbReference type="GO" id="GO:0036444">
    <property type="term" value="P:calcium import into the mitochondrion"/>
    <property type="evidence" value="ECO:0007669"/>
    <property type="project" value="UniProtKB-ARBA"/>
</dbReference>
<evidence type="ECO:0000256" key="4">
    <source>
        <dbReference type="ARBA" id="ARBA00022792"/>
    </source>
</evidence>
<dbReference type="PANTHER" id="PTHR12294:SF13">
    <property type="entry name" value="MITOCHONDRIAL CALCIUM UPTAKE 3, ISOFORM D"/>
    <property type="match status" value="1"/>
</dbReference>
<organism evidence="10">
    <name type="scientific">Diabrotica virgifera virgifera</name>
    <name type="common">western corn rootworm</name>
    <dbReference type="NCBI Taxonomy" id="50390"/>
    <lineage>
        <taxon>Eukaryota</taxon>
        <taxon>Metazoa</taxon>
        <taxon>Ecdysozoa</taxon>
        <taxon>Arthropoda</taxon>
        <taxon>Hexapoda</taxon>
        <taxon>Insecta</taxon>
        <taxon>Pterygota</taxon>
        <taxon>Neoptera</taxon>
        <taxon>Endopterygota</taxon>
        <taxon>Coleoptera</taxon>
        <taxon>Polyphaga</taxon>
        <taxon>Cucujiformia</taxon>
        <taxon>Chrysomeloidea</taxon>
        <taxon>Chrysomelidae</taxon>
        <taxon>Galerucinae</taxon>
        <taxon>Diabroticina</taxon>
        <taxon>Diabroticites</taxon>
        <taxon>Diabrotica</taxon>
    </lineage>
</organism>
<dbReference type="RefSeq" id="XP_028149616.1">
    <property type="nucleotide sequence ID" value="XM_028293815.1"/>
</dbReference>
<dbReference type="InterPro" id="IPR011992">
    <property type="entry name" value="EF-hand-dom_pair"/>
</dbReference>
<evidence type="ECO:0000256" key="3">
    <source>
        <dbReference type="ARBA" id="ARBA00022737"/>
    </source>
</evidence>
<dbReference type="InterPro" id="IPR018247">
    <property type="entry name" value="EF_Hand_1_Ca_BS"/>
</dbReference>
<reference evidence="10" key="1">
    <citation type="submission" date="2025-08" db="UniProtKB">
        <authorList>
            <consortium name="RefSeq"/>
        </authorList>
    </citation>
    <scope>IDENTIFICATION</scope>
    <source>
        <tissue evidence="10">Whole insect</tissue>
    </source>
</reference>
<dbReference type="GO" id="GO:0051560">
    <property type="term" value="P:mitochondrial calcium ion homeostasis"/>
    <property type="evidence" value="ECO:0007669"/>
    <property type="project" value="TreeGrafter"/>
</dbReference>
<dbReference type="PROSITE" id="PS50222">
    <property type="entry name" value="EF_HAND_2"/>
    <property type="match status" value="1"/>
</dbReference>
<gene>
    <name evidence="10" type="primary">LOC114343005</name>
</gene>
<dbReference type="Gene3D" id="1.10.238.10">
    <property type="entry name" value="EF-hand"/>
    <property type="match status" value="1"/>
</dbReference>
<evidence type="ECO:0000259" key="9">
    <source>
        <dbReference type="PROSITE" id="PS50222"/>
    </source>
</evidence>
<keyword evidence="8" id="KW-0472">Membrane</keyword>
<dbReference type="AlphaFoldDB" id="A0A6P7GI93"/>
<evidence type="ECO:0000256" key="7">
    <source>
        <dbReference type="ARBA" id="ARBA00023128"/>
    </source>
</evidence>
<feature type="domain" description="EF-hand" evidence="9">
    <location>
        <begin position="1"/>
        <end position="25"/>
    </location>
</feature>
<comment type="subcellular location">
    <subcellularLocation>
        <location evidence="1">Mitochondrion inner membrane</location>
    </subcellularLocation>
    <subcellularLocation>
        <location evidence="2">Mitochondrion intermembrane space</location>
    </subcellularLocation>
</comment>
<dbReference type="GO" id="GO:0005758">
    <property type="term" value="C:mitochondrial intermembrane space"/>
    <property type="evidence" value="ECO:0007669"/>
    <property type="project" value="UniProtKB-SubCell"/>
</dbReference>
<evidence type="ECO:0000256" key="2">
    <source>
        <dbReference type="ARBA" id="ARBA00004569"/>
    </source>
</evidence>
<dbReference type="PROSITE" id="PS00018">
    <property type="entry name" value="EF_HAND_1"/>
    <property type="match status" value="1"/>
</dbReference>
<evidence type="ECO:0000256" key="6">
    <source>
        <dbReference type="ARBA" id="ARBA00022946"/>
    </source>
</evidence>
<evidence type="ECO:0000313" key="10">
    <source>
        <dbReference type="RefSeq" id="XP_028149616.1"/>
    </source>
</evidence>
<evidence type="ECO:0000256" key="5">
    <source>
        <dbReference type="ARBA" id="ARBA00022837"/>
    </source>
</evidence>
<dbReference type="InterPro" id="IPR039800">
    <property type="entry name" value="MICU1/2/3"/>
</dbReference>
<keyword evidence="7" id="KW-0496">Mitochondrion</keyword>
<dbReference type="GO" id="GO:0005509">
    <property type="term" value="F:calcium ion binding"/>
    <property type="evidence" value="ECO:0007669"/>
    <property type="project" value="InterPro"/>
</dbReference>
<dbReference type="InterPro" id="IPR002048">
    <property type="entry name" value="EF_hand_dom"/>
</dbReference>
<keyword evidence="6" id="KW-0809">Transit peptide</keyword>
<accession>A0A6P7GI93</accession>